<dbReference type="GO" id="GO:0006351">
    <property type="term" value="P:DNA-templated transcription"/>
    <property type="evidence" value="ECO:0007669"/>
    <property type="project" value="TreeGrafter"/>
</dbReference>
<dbReference type="PROSITE" id="PS50931">
    <property type="entry name" value="HTH_LYSR"/>
    <property type="match status" value="1"/>
</dbReference>
<protein>
    <submittedName>
        <fullName evidence="6">DNA-binding transcriptional regulator DsdC</fullName>
    </submittedName>
</protein>
<dbReference type="InterPro" id="IPR000847">
    <property type="entry name" value="LysR_HTH_N"/>
</dbReference>
<dbReference type="InterPro" id="IPR005119">
    <property type="entry name" value="LysR_subst-bd"/>
</dbReference>
<keyword evidence="4" id="KW-0804">Transcription</keyword>
<dbReference type="NCBIfam" id="TIGR02036">
    <property type="entry name" value="dsdC"/>
    <property type="match status" value="1"/>
</dbReference>
<evidence type="ECO:0000313" key="6">
    <source>
        <dbReference type="EMBL" id="AUX92722.1"/>
    </source>
</evidence>
<evidence type="ECO:0000259" key="5">
    <source>
        <dbReference type="PROSITE" id="PS50931"/>
    </source>
</evidence>
<dbReference type="SUPFAM" id="SSF53850">
    <property type="entry name" value="Periplasmic binding protein-like II"/>
    <property type="match status" value="1"/>
</dbReference>
<dbReference type="InterPro" id="IPR036388">
    <property type="entry name" value="WH-like_DNA-bd_sf"/>
</dbReference>
<gene>
    <name evidence="6" type="ORF">C2E15_06235</name>
</gene>
<dbReference type="PRINTS" id="PR00039">
    <property type="entry name" value="HTHLYSR"/>
</dbReference>
<keyword evidence="7" id="KW-1185">Reference proteome</keyword>
<evidence type="ECO:0000256" key="3">
    <source>
        <dbReference type="ARBA" id="ARBA00023125"/>
    </source>
</evidence>
<dbReference type="InterPro" id="IPR036390">
    <property type="entry name" value="WH_DNA-bd_sf"/>
</dbReference>
<evidence type="ECO:0000256" key="1">
    <source>
        <dbReference type="ARBA" id="ARBA00009437"/>
    </source>
</evidence>
<dbReference type="PANTHER" id="PTHR30537">
    <property type="entry name" value="HTH-TYPE TRANSCRIPTIONAL REGULATOR"/>
    <property type="match status" value="1"/>
</dbReference>
<sequence length="305" mass="34390">MERIIRNRPLTGAQLSRMYTFEAAARHESFAHAAGELSLSPSAVSHQINQLEEELGIQLFARSHRKVILTEEGRRLFWTVKRSLEALNRELLDIKNQQLSGTLTIYSRPSIAQCWLVPALGDFARRYPAIVLNVLTGNDYIDFQQSGIDLAIYFDDSAQSREAQHILMDESILPVCSPAYAERFRLTGDSAALQHCTLLHDRQAWSSNSGRGEWHSWATHFDVALPPEPGIGFDRSDLAIIAAINHAGVAMGRQRLVQQWLDGGELVAPFGEMTMQCAQRYYIATLSNRQWPKIEAFIAWLKARA</sequence>
<dbReference type="RefSeq" id="WP_104956604.1">
    <property type="nucleotide sequence ID" value="NZ_CP026377.1"/>
</dbReference>
<dbReference type="AlphaFoldDB" id="A0A1X1DDZ4"/>
<dbReference type="PANTHER" id="PTHR30537:SF32">
    <property type="entry name" value="HTH-TYPE TRANSCRIPTIONAL REGULATOR DSDC"/>
    <property type="match status" value="1"/>
</dbReference>
<dbReference type="Proteomes" id="UP000238365">
    <property type="component" value="Chromosome"/>
</dbReference>
<dbReference type="NCBIfam" id="NF007491">
    <property type="entry name" value="PRK10086.1"/>
    <property type="match status" value="1"/>
</dbReference>
<name>A0A1X1DDZ4_9GAMM</name>
<dbReference type="Gene3D" id="3.40.190.10">
    <property type="entry name" value="Periplasmic binding protein-like II"/>
    <property type="match status" value="2"/>
</dbReference>
<organism evidence="6 7">
    <name type="scientific">Mixta gaviniae</name>
    <dbReference type="NCBI Taxonomy" id="665914"/>
    <lineage>
        <taxon>Bacteria</taxon>
        <taxon>Pseudomonadati</taxon>
        <taxon>Pseudomonadota</taxon>
        <taxon>Gammaproteobacteria</taxon>
        <taxon>Enterobacterales</taxon>
        <taxon>Erwiniaceae</taxon>
        <taxon>Mixta</taxon>
    </lineage>
</organism>
<dbReference type="EMBL" id="CP026377">
    <property type="protein sequence ID" value="AUX92722.1"/>
    <property type="molecule type" value="Genomic_DNA"/>
</dbReference>
<evidence type="ECO:0000313" key="7">
    <source>
        <dbReference type="Proteomes" id="UP000238365"/>
    </source>
</evidence>
<dbReference type="InterPro" id="IPR058163">
    <property type="entry name" value="LysR-type_TF_proteobact-type"/>
</dbReference>
<evidence type="ECO:0000256" key="4">
    <source>
        <dbReference type="ARBA" id="ARBA00023163"/>
    </source>
</evidence>
<dbReference type="GO" id="GO:0043565">
    <property type="term" value="F:sequence-specific DNA binding"/>
    <property type="evidence" value="ECO:0007669"/>
    <property type="project" value="TreeGrafter"/>
</dbReference>
<dbReference type="InterPro" id="IPR011781">
    <property type="entry name" value="DsdC"/>
</dbReference>
<keyword evidence="2" id="KW-0805">Transcription regulation</keyword>
<dbReference type="FunFam" id="1.10.10.10:FF:000038">
    <property type="entry name" value="Glycine cleavage system transcriptional activator"/>
    <property type="match status" value="1"/>
</dbReference>
<comment type="similarity">
    <text evidence="1">Belongs to the LysR transcriptional regulatory family.</text>
</comment>
<dbReference type="CDD" id="cd08432">
    <property type="entry name" value="PBP2_GcdR_TrpI_HvrB_AmpR_like"/>
    <property type="match status" value="1"/>
</dbReference>
<accession>A0A1X1DDZ4</accession>
<proteinExistence type="inferred from homology"/>
<dbReference type="SUPFAM" id="SSF46785">
    <property type="entry name" value="Winged helix' DNA-binding domain"/>
    <property type="match status" value="1"/>
</dbReference>
<dbReference type="KEGG" id="pgz:C2E15_06235"/>
<dbReference type="OrthoDB" id="5526340at2"/>
<evidence type="ECO:0000256" key="2">
    <source>
        <dbReference type="ARBA" id="ARBA00023015"/>
    </source>
</evidence>
<dbReference type="GO" id="GO:0003700">
    <property type="term" value="F:DNA-binding transcription factor activity"/>
    <property type="evidence" value="ECO:0007669"/>
    <property type="project" value="InterPro"/>
</dbReference>
<keyword evidence="3 6" id="KW-0238">DNA-binding</keyword>
<dbReference type="Pfam" id="PF03466">
    <property type="entry name" value="LysR_substrate"/>
    <property type="match status" value="1"/>
</dbReference>
<dbReference type="Gene3D" id="1.10.10.10">
    <property type="entry name" value="Winged helix-like DNA-binding domain superfamily/Winged helix DNA-binding domain"/>
    <property type="match status" value="1"/>
</dbReference>
<dbReference type="Pfam" id="PF00126">
    <property type="entry name" value="HTH_1"/>
    <property type="match status" value="1"/>
</dbReference>
<feature type="domain" description="HTH lysR-type" evidence="5">
    <location>
        <begin position="15"/>
        <end position="70"/>
    </location>
</feature>
<reference evidence="6 7" key="1">
    <citation type="submission" date="2018-01" db="EMBL/GenBank/DDBJ databases">
        <title>Complete and assembled Genome of Pantoea gaviniae DSM22758T.</title>
        <authorList>
            <person name="Stevens M.J.A."/>
            <person name="Zurfluh K."/>
            <person name="Stephan R."/>
        </authorList>
    </citation>
    <scope>NUCLEOTIDE SEQUENCE [LARGE SCALE GENOMIC DNA]</scope>
    <source>
        <strain evidence="6 7">DSM 22758</strain>
    </source>
</reference>